<reference evidence="9 10" key="1">
    <citation type="submission" date="2015-01" db="EMBL/GenBank/DDBJ databases">
        <title>The Genome Sequence of Ochroconis gallopava CBS43764.</title>
        <authorList>
            <consortium name="The Broad Institute Genomics Platform"/>
            <person name="Cuomo C."/>
            <person name="de Hoog S."/>
            <person name="Gorbushina A."/>
            <person name="Stielow B."/>
            <person name="Teixiera M."/>
            <person name="Abouelleil A."/>
            <person name="Chapman S.B."/>
            <person name="Priest M."/>
            <person name="Young S.K."/>
            <person name="Wortman J."/>
            <person name="Nusbaum C."/>
            <person name="Birren B."/>
        </authorList>
    </citation>
    <scope>NUCLEOTIDE SEQUENCE [LARGE SCALE GENOMIC DNA]</scope>
    <source>
        <strain evidence="9 10">CBS 43764</strain>
    </source>
</reference>
<dbReference type="FunFam" id="3.40.720.10:FF:000051">
    <property type="entry name" value="Arylsulfatase"/>
    <property type="match status" value="1"/>
</dbReference>
<name>A0A0D1YIB1_9PEZI</name>
<sequence length="605" mass="68206">MPPKFTFLGVFQALLSLSTAVKAATKPNILFILTDDQDWHMQSMQHMPFLQKYLINEGTLYANHFCTVALCCPSRANLWTGRAAHNTNVTDVWPPYGGFPKVVQEGINDNYLPVWMQNAGYNTYYSGKLWNGHTVDNYNSPMAGGYNGSEFILDPTTYEYYNAKMSRNGAPPVSYKGQYSPDVTAEKAYGFLEEATSHPEPWFLTVAPIAPHGNIVLGGDDGEALVTTDAPKYAPRHAHLFKDYIIPRDANFNPEKQGGVAWIKNLQRLNDTVIAYNDEYQRARLRALQSVDEMVEKLVKMLEAKNLLDNTYIFYTTDNGYHISQHRMHPGKECGFDTDIHIPLIIRGPGVAPGRVTNTVTSHTDLAPTIMRLAGESRDDFDGVAVPLGDDETMPGKEFERHEHINVEYWGMAIPEGIYRDYGEGGQSHGSLNAARNNTYKALRIIGEDYSLYYAVWCTGDKEYYDVKLDPGQLDNFYDDEDGKAGYHIAGRSFKHIVNRLDALLMVLKSCKAKECQEPWSVLHPHGRVKTLKDALASDFDTFYHEQPKVSFDSCELGYIREHEGPQQPNIYGEDAYAPVAPVKSHLELRQQGSFKYAGAWSIWT</sequence>
<evidence type="ECO:0000259" key="8">
    <source>
        <dbReference type="Pfam" id="PF00884"/>
    </source>
</evidence>
<accession>A0A0D1YIB1</accession>
<dbReference type="HOGENOM" id="CLU_006332_4_0_1"/>
<dbReference type="CDD" id="cd16147">
    <property type="entry name" value="G6S"/>
    <property type="match status" value="1"/>
</dbReference>
<dbReference type="InterPro" id="IPR000917">
    <property type="entry name" value="Sulfatase_N"/>
</dbReference>
<feature type="modified residue" description="3-oxoalanine (Cys)" evidence="6">
    <location>
        <position position="71"/>
    </location>
</feature>
<evidence type="ECO:0000256" key="3">
    <source>
        <dbReference type="ARBA" id="ARBA00022801"/>
    </source>
</evidence>
<organism evidence="9 10">
    <name type="scientific">Verruconis gallopava</name>
    <dbReference type="NCBI Taxonomy" id="253628"/>
    <lineage>
        <taxon>Eukaryota</taxon>
        <taxon>Fungi</taxon>
        <taxon>Dikarya</taxon>
        <taxon>Ascomycota</taxon>
        <taxon>Pezizomycotina</taxon>
        <taxon>Dothideomycetes</taxon>
        <taxon>Pleosporomycetidae</taxon>
        <taxon>Venturiales</taxon>
        <taxon>Sympoventuriaceae</taxon>
        <taxon>Verruconis</taxon>
    </lineage>
</organism>
<evidence type="ECO:0000256" key="2">
    <source>
        <dbReference type="ARBA" id="ARBA00022729"/>
    </source>
</evidence>
<dbReference type="PROSITE" id="PS00523">
    <property type="entry name" value="SULFATASE_1"/>
    <property type="match status" value="1"/>
</dbReference>
<evidence type="ECO:0000313" key="9">
    <source>
        <dbReference type="EMBL" id="KIW00572.1"/>
    </source>
</evidence>
<dbReference type="SUPFAM" id="SSF53649">
    <property type="entry name" value="Alkaline phosphatase-like"/>
    <property type="match status" value="1"/>
</dbReference>
<dbReference type="OrthoDB" id="96314at2759"/>
<keyword evidence="4" id="KW-0325">Glycoprotein</keyword>
<dbReference type="Pfam" id="PF00884">
    <property type="entry name" value="Sulfatase"/>
    <property type="match status" value="1"/>
</dbReference>
<evidence type="ECO:0000313" key="10">
    <source>
        <dbReference type="Proteomes" id="UP000053259"/>
    </source>
</evidence>
<protein>
    <recommendedName>
        <fullName evidence="5">Arylsulfatase</fullName>
        <shortName evidence="5">AS</shortName>
        <ecNumber evidence="5">3.1.6.1</ecNumber>
    </recommendedName>
    <alternativeName>
        <fullName evidence="5">Aryl-sulfate sulphohydrolase</fullName>
    </alternativeName>
</protein>
<comment type="PTM">
    <text evidence="6">The conversion to 3-oxoalanine (also known as C-formylglycine, FGly), of a serine or cysteine residue in prokaryotes and of a cysteine residue in eukaryotes, is critical for catalytic activity.</text>
</comment>
<dbReference type="RefSeq" id="XP_016210441.1">
    <property type="nucleotide sequence ID" value="XM_016361759.1"/>
</dbReference>
<proteinExistence type="inferred from homology"/>
<dbReference type="Proteomes" id="UP000053259">
    <property type="component" value="Unassembled WGS sequence"/>
</dbReference>
<feature type="chain" id="PRO_5002237004" description="Arylsulfatase" evidence="7">
    <location>
        <begin position="24"/>
        <end position="605"/>
    </location>
</feature>
<dbReference type="Gene3D" id="3.40.720.10">
    <property type="entry name" value="Alkaline Phosphatase, subunit A"/>
    <property type="match status" value="1"/>
</dbReference>
<dbReference type="AlphaFoldDB" id="A0A0D1YIB1"/>
<dbReference type="GO" id="GO:0004065">
    <property type="term" value="F:arylsulfatase activity"/>
    <property type="evidence" value="ECO:0007669"/>
    <property type="project" value="UniProtKB-UniRule"/>
</dbReference>
<dbReference type="STRING" id="253628.A0A0D1YIB1"/>
<evidence type="ECO:0000256" key="1">
    <source>
        <dbReference type="ARBA" id="ARBA00008779"/>
    </source>
</evidence>
<gene>
    <name evidence="9" type="ORF">PV09_07926</name>
</gene>
<comment type="similarity">
    <text evidence="1 5">Belongs to the sulfatase family.</text>
</comment>
<feature type="signal peptide" evidence="7">
    <location>
        <begin position="1"/>
        <end position="23"/>
    </location>
</feature>
<dbReference type="InParanoid" id="A0A0D1YIB1"/>
<dbReference type="GeneID" id="27315899"/>
<comment type="catalytic activity">
    <reaction evidence="5">
        <text>an aryl sulfate + H2O = a phenol + sulfate + H(+)</text>
        <dbReference type="Rhea" id="RHEA:17261"/>
        <dbReference type="ChEBI" id="CHEBI:15377"/>
        <dbReference type="ChEBI" id="CHEBI:15378"/>
        <dbReference type="ChEBI" id="CHEBI:16189"/>
        <dbReference type="ChEBI" id="CHEBI:33853"/>
        <dbReference type="ChEBI" id="CHEBI:140317"/>
        <dbReference type="EC" id="3.1.6.1"/>
    </reaction>
</comment>
<dbReference type="InterPro" id="IPR012083">
    <property type="entry name" value="Arylsulfatase"/>
</dbReference>
<dbReference type="PANTHER" id="PTHR43108">
    <property type="entry name" value="N-ACETYLGLUCOSAMINE-6-SULFATASE FAMILY MEMBER"/>
    <property type="match status" value="1"/>
</dbReference>
<dbReference type="InterPro" id="IPR024607">
    <property type="entry name" value="Sulfatase_CS"/>
</dbReference>
<evidence type="ECO:0000256" key="7">
    <source>
        <dbReference type="SAM" id="SignalP"/>
    </source>
</evidence>
<dbReference type="InterPro" id="IPR017850">
    <property type="entry name" value="Alkaline_phosphatase_core_sf"/>
</dbReference>
<keyword evidence="3 5" id="KW-0378">Hydrolase</keyword>
<evidence type="ECO:0000256" key="4">
    <source>
        <dbReference type="ARBA" id="ARBA00023180"/>
    </source>
</evidence>
<dbReference type="PANTHER" id="PTHR43108:SF8">
    <property type="entry name" value="SD21168P"/>
    <property type="match status" value="1"/>
</dbReference>
<dbReference type="EC" id="3.1.6.1" evidence="5"/>
<dbReference type="GO" id="GO:0008449">
    <property type="term" value="F:N-acetylglucosamine-6-sulfatase activity"/>
    <property type="evidence" value="ECO:0007669"/>
    <property type="project" value="TreeGrafter"/>
</dbReference>
<dbReference type="VEuPathDB" id="FungiDB:PV09_07926"/>
<dbReference type="EMBL" id="KN847562">
    <property type="protein sequence ID" value="KIW00572.1"/>
    <property type="molecule type" value="Genomic_DNA"/>
</dbReference>
<keyword evidence="10" id="KW-1185">Reference proteome</keyword>
<dbReference type="PIRSF" id="PIRSF000972">
    <property type="entry name" value="Arylsulf_plant"/>
    <property type="match status" value="1"/>
</dbReference>
<dbReference type="GO" id="GO:0005539">
    <property type="term" value="F:glycosaminoglycan binding"/>
    <property type="evidence" value="ECO:0007669"/>
    <property type="project" value="TreeGrafter"/>
</dbReference>
<dbReference type="GO" id="GO:0018958">
    <property type="term" value="P:phenol-containing compound metabolic process"/>
    <property type="evidence" value="ECO:0007669"/>
    <property type="project" value="InterPro"/>
</dbReference>
<evidence type="ECO:0000256" key="5">
    <source>
        <dbReference type="PIRNR" id="PIRNR000972"/>
    </source>
</evidence>
<evidence type="ECO:0000256" key="6">
    <source>
        <dbReference type="PIRSR" id="PIRSR000972-50"/>
    </source>
</evidence>
<keyword evidence="2 7" id="KW-0732">Signal</keyword>
<feature type="domain" description="Sulfatase N-terminal" evidence="8">
    <location>
        <begin position="27"/>
        <end position="375"/>
    </location>
</feature>